<proteinExistence type="predicted"/>
<feature type="region of interest" description="Disordered" evidence="1">
    <location>
        <begin position="303"/>
        <end position="350"/>
    </location>
</feature>
<gene>
    <name evidence="2" type="ORF">SCUD_LOCUS20153</name>
</gene>
<dbReference type="WBParaSite" id="SCUD_0002015701-mRNA-1">
    <property type="protein sequence ID" value="SCUD_0002015701-mRNA-1"/>
    <property type="gene ID" value="SCUD_0002015701"/>
</dbReference>
<dbReference type="AlphaFoldDB" id="A0A183KYK7"/>
<reference evidence="4" key="1">
    <citation type="submission" date="2016-06" db="UniProtKB">
        <authorList>
            <consortium name="WormBaseParasite"/>
        </authorList>
    </citation>
    <scope>IDENTIFICATION</scope>
</reference>
<evidence type="ECO:0000313" key="4">
    <source>
        <dbReference type="WBParaSite" id="SCUD_0002015701-mRNA-1"/>
    </source>
</evidence>
<evidence type="ECO:0000313" key="2">
    <source>
        <dbReference type="EMBL" id="VDP71341.1"/>
    </source>
</evidence>
<dbReference type="EMBL" id="UZAK01043754">
    <property type="protein sequence ID" value="VDP71341.1"/>
    <property type="molecule type" value="Genomic_DNA"/>
</dbReference>
<evidence type="ECO:0000313" key="3">
    <source>
        <dbReference type="Proteomes" id="UP000279833"/>
    </source>
</evidence>
<accession>A0A183KYK7</accession>
<keyword evidence="3" id="KW-1185">Reference proteome</keyword>
<sequence length="375" mass="42160">MQPVRLRRCSETRLEPLAPVGEINYGNNPSDSWPASEKICVPEGSEFVIQYMDPFQKRDKIPRTPPGQSFVDRSYIFDGTTNGDCSIYDESGNRRTSVFDTARKYTLTFDNYGNTSLRASCDIVSLDISLSLKPNRISRIGDLQTSSHMASSRQYGLFTSSPVNESTPRPTKYPQKECNEQTVANYTSLDKENISPSKEVCPEIATVKKCHAKRKREISPDSSVVNSSVQSTFAVPSTVRQLRPRRKATPVVSDQSLSHQSECLVMTKSAQKNPNMRSTKSKRTNSSHLSEVMNSPVVIADPVTPPTLVPRHRRLQPANTQRKRRANVSSSSTLDHSKMSTSNSTENDSTIHQPSTVRVCWYLFKKNYFFLHIVL</sequence>
<feature type="compositionally biased region" description="Basic residues" evidence="1">
    <location>
        <begin position="310"/>
        <end position="326"/>
    </location>
</feature>
<protein>
    <submittedName>
        <fullName evidence="2 4">Uncharacterized protein</fullName>
    </submittedName>
</protein>
<name>A0A183KYK7_9TREM</name>
<evidence type="ECO:0000256" key="1">
    <source>
        <dbReference type="SAM" id="MobiDB-lite"/>
    </source>
</evidence>
<feature type="compositionally biased region" description="Polar residues" evidence="1">
    <location>
        <begin position="268"/>
        <end position="278"/>
    </location>
</feature>
<feature type="compositionally biased region" description="Polar residues" evidence="1">
    <location>
        <begin position="327"/>
        <end position="350"/>
    </location>
</feature>
<reference evidence="2 3" key="2">
    <citation type="submission" date="2018-11" db="EMBL/GenBank/DDBJ databases">
        <authorList>
            <consortium name="Pathogen Informatics"/>
        </authorList>
    </citation>
    <scope>NUCLEOTIDE SEQUENCE [LARGE SCALE GENOMIC DNA]</scope>
    <source>
        <strain evidence="2">Dakar</strain>
        <strain evidence="3">Dakar, Senegal</strain>
    </source>
</reference>
<feature type="region of interest" description="Disordered" evidence="1">
    <location>
        <begin position="268"/>
        <end position="290"/>
    </location>
</feature>
<dbReference type="Proteomes" id="UP000279833">
    <property type="component" value="Unassembled WGS sequence"/>
</dbReference>
<organism evidence="4">
    <name type="scientific">Schistosoma curassoni</name>
    <dbReference type="NCBI Taxonomy" id="6186"/>
    <lineage>
        <taxon>Eukaryota</taxon>
        <taxon>Metazoa</taxon>
        <taxon>Spiralia</taxon>
        <taxon>Lophotrochozoa</taxon>
        <taxon>Platyhelminthes</taxon>
        <taxon>Trematoda</taxon>
        <taxon>Digenea</taxon>
        <taxon>Strigeidida</taxon>
        <taxon>Schistosomatoidea</taxon>
        <taxon>Schistosomatidae</taxon>
        <taxon>Schistosoma</taxon>
    </lineage>
</organism>